<evidence type="ECO:0000256" key="7">
    <source>
        <dbReference type="ARBA" id="ARBA00022824"/>
    </source>
</evidence>
<dbReference type="EC" id="1.14.14.-" evidence="15"/>
<sequence length="505" mass="58090">MMDLTSALSLETWVFLAISLMLLYLLGTQNHDIFKKQGIPGPKPLPFLGTLLNYYKGIWKFDVESYKKYGKIWGLFDGPTPMLIITDPDMIKNVLVKEFYTVFTNQRVIGPVGMMSKAIALSRDEEWKRLRALLSPTFTSGKLKEMFPIIEEYGDILVKYLRREAEKGKPLNMKEVFGAYSIDVITSTAFGVSIDSLNNPNDPFAEKTKKLLKIDFFEPLFLTIILFPFLIPIYEMLNVSMFPKDSIAFFKKFVSRMTENRLDSKQKHRVDFLQLMMNTQNNSEDKESHKALTDMEIVAQSIIFIFAGYETTSNTLAFALHSLATHPDIQKKLQDEIDVALPNKAPPNYDTVMEMEYLDMVLNETLRLYPFGLRLDRFCKQDVEIDGVHVPKGSIVTIPVYALHHDPKYWPEPAKFRPERFSKENKGRINPYVYMPFGNGPRNCIGMRFALMNMKLALTKLLQNFSFQPCKETQIPLELSRTPLLQPEKPIVLKVVPRDAIIMGN</sequence>
<evidence type="ECO:0000256" key="16">
    <source>
        <dbReference type="SAM" id="Phobius"/>
    </source>
</evidence>
<dbReference type="PANTHER" id="PTHR24302">
    <property type="entry name" value="CYTOCHROME P450 FAMILY 3"/>
    <property type="match status" value="1"/>
</dbReference>
<keyword evidence="10 14" id="KW-0408">Iron</keyword>
<dbReference type="Proteomes" id="UP000694915">
    <property type="component" value="Unplaced"/>
</dbReference>
<evidence type="ECO:0000256" key="1">
    <source>
        <dbReference type="ARBA" id="ARBA00001971"/>
    </source>
</evidence>
<evidence type="ECO:0000256" key="8">
    <source>
        <dbReference type="ARBA" id="ARBA00022848"/>
    </source>
</evidence>
<dbReference type="InterPro" id="IPR002402">
    <property type="entry name" value="Cyt_P450_E_grp-II"/>
</dbReference>
<evidence type="ECO:0000256" key="3">
    <source>
        <dbReference type="ARBA" id="ARBA00004406"/>
    </source>
</evidence>
<dbReference type="InterPro" id="IPR017972">
    <property type="entry name" value="Cyt_P450_CS"/>
</dbReference>
<keyword evidence="5 14" id="KW-0349">Heme</keyword>
<comment type="subcellular location">
    <subcellularLocation>
        <location evidence="3 15">Endoplasmic reticulum membrane</location>
        <topology evidence="3">Peripheral membrane protein</topology>
    </subcellularLocation>
    <subcellularLocation>
        <location evidence="2 15">Microsome membrane</location>
        <topology evidence="2">Peripheral membrane protein</topology>
    </subcellularLocation>
</comment>
<gene>
    <name evidence="18" type="primary">LOC101994661</name>
</gene>
<evidence type="ECO:0000256" key="4">
    <source>
        <dbReference type="ARBA" id="ARBA00010617"/>
    </source>
</evidence>
<evidence type="ECO:0000256" key="10">
    <source>
        <dbReference type="ARBA" id="ARBA00023004"/>
    </source>
</evidence>
<feature type="transmembrane region" description="Helical" evidence="16">
    <location>
        <begin position="216"/>
        <end position="234"/>
    </location>
</feature>
<comment type="similarity">
    <text evidence="4 14">Belongs to the cytochrome P450 family.</text>
</comment>
<dbReference type="CDD" id="cd20650">
    <property type="entry name" value="CYP3A"/>
    <property type="match status" value="1"/>
</dbReference>
<comment type="catalytic activity">
    <reaction evidence="13 15">
        <text>an organic molecule + reduced [NADPH--hemoprotein reductase] + O2 = an alcohol + oxidized [NADPH--hemoprotein reductase] + H2O + H(+)</text>
        <dbReference type="Rhea" id="RHEA:17149"/>
        <dbReference type="Rhea" id="RHEA-COMP:11964"/>
        <dbReference type="Rhea" id="RHEA-COMP:11965"/>
        <dbReference type="ChEBI" id="CHEBI:15377"/>
        <dbReference type="ChEBI" id="CHEBI:15378"/>
        <dbReference type="ChEBI" id="CHEBI:15379"/>
        <dbReference type="ChEBI" id="CHEBI:30879"/>
        <dbReference type="ChEBI" id="CHEBI:57618"/>
        <dbReference type="ChEBI" id="CHEBI:58210"/>
        <dbReference type="ChEBI" id="CHEBI:142491"/>
        <dbReference type="EC" id="1.14.14.1"/>
    </reaction>
</comment>
<dbReference type="InterPro" id="IPR050705">
    <property type="entry name" value="Cytochrome_P450_3A"/>
</dbReference>
<evidence type="ECO:0000256" key="2">
    <source>
        <dbReference type="ARBA" id="ARBA00004174"/>
    </source>
</evidence>
<dbReference type="InterPro" id="IPR001128">
    <property type="entry name" value="Cyt_P450"/>
</dbReference>
<protein>
    <recommendedName>
        <fullName evidence="15">Cytochrome P450 3A</fullName>
        <ecNumber evidence="15">1.14.14.-</ecNumber>
    </recommendedName>
</protein>
<keyword evidence="6 14" id="KW-0479">Metal-binding</keyword>
<keyword evidence="11 14" id="KW-0503">Monooxygenase</keyword>
<evidence type="ECO:0000256" key="9">
    <source>
        <dbReference type="ARBA" id="ARBA00023002"/>
    </source>
</evidence>
<dbReference type="InterPro" id="IPR008072">
    <property type="entry name" value="Cyt_P450_E_CYP3A"/>
</dbReference>
<dbReference type="PRINTS" id="PR01689">
    <property type="entry name" value="EP450IICYP3A"/>
</dbReference>
<dbReference type="PANTHER" id="PTHR24302:SF49">
    <property type="entry name" value="CYTOCHROME P450 3A-RELATED"/>
    <property type="match status" value="1"/>
</dbReference>
<reference evidence="18" key="1">
    <citation type="submission" date="2025-08" db="UniProtKB">
        <authorList>
            <consortium name="RefSeq"/>
        </authorList>
    </citation>
    <scope>IDENTIFICATION</scope>
</reference>
<evidence type="ECO:0000256" key="6">
    <source>
        <dbReference type="ARBA" id="ARBA00022723"/>
    </source>
</evidence>
<evidence type="ECO:0000256" key="11">
    <source>
        <dbReference type="ARBA" id="ARBA00023033"/>
    </source>
</evidence>
<evidence type="ECO:0000256" key="12">
    <source>
        <dbReference type="ARBA" id="ARBA00023136"/>
    </source>
</evidence>
<accession>A0ABM0LRY8</accession>
<dbReference type="Pfam" id="PF00067">
    <property type="entry name" value="p450"/>
    <property type="match status" value="1"/>
</dbReference>
<proteinExistence type="inferred from homology"/>
<dbReference type="PRINTS" id="PR00385">
    <property type="entry name" value="P450"/>
</dbReference>
<evidence type="ECO:0000256" key="5">
    <source>
        <dbReference type="ARBA" id="ARBA00022617"/>
    </source>
</evidence>
<keyword evidence="9 14" id="KW-0560">Oxidoreductase</keyword>
<comment type="cofactor">
    <cofactor evidence="1 15">
        <name>heme</name>
        <dbReference type="ChEBI" id="CHEBI:30413"/>
    </cofactor>
</comment>
<dbReference type="RefSeq" id="XP_005371616.1">
    <property type="nucleotide sequence ID" value="XM_005371559.2"/>
</dbReference>
<evidence type="ECO:0000313" key="17">
    <source>
        <dbReference type="Proteomes" id="UP000694915"/>
    </source>
</evidence>
<evidence type="ECO:0000256" key="15">
    <source>
        <dbReference type="RuleBase" id="RU368049"/>
    </source>
</evidence>
<keyword evidence="7 15" id="KW-0256">Endoplasmic reticulum</keyword>
<dbReference type="PRINTS" id="PR00464">
    <property type="entry name" value="EP450II"/>
</dbReference>
<evidence type="ECO:0000256" key="14">
    <source>
        <dbReference type="RuleBase" id="RU000461"/>
    </source>
</evidence>
<dbReference type="Gene3D" id="1.10.630.10">
    <property type="entry name" value="Cytochrome P450"/>
    <property type="match status" value="1"/>
</dbReference>
<keyword evidence="16" id="KW-0812">Transmembrane</keyword>
<dbReference type="InterPro" id="IPR036396">
    <property type="entry name" value="Cyt_P450_sf"/>
</dbReference>
<keyword evidence="17" id="KW-1185">Reference proteome</keyword>
<dbReference type="GeneID" id="101994661"/>
<evidence type="ECO:0000256" key="13">
    <source>
        <dbReference type="ARBA" id="ARBA00047827"/>
    </source>
</evidence>
<feature type="transmembrane region" description="Helical" evidence="16">
    <location>
        <begin position="6"/>
        <end position="26"/>
    </location>
</feature>
<comment type="function">
    <text evidence="15">Cytochromes P450 are a group of heme-thiolate monooxygenases. In liver microsomes, this enzyme is involved in an NADPH-dependent electron transport pathway. It oxidizes a variety of structurally unrelated compounds, including steroids, fatty acids, and xenobiotics.</text>
</comment>
<keyword evidence="12 16" id="KW-0472">Membrane</keyword>
<dbReference type="PROSITE" id="PS00086">
    <property type="entry name" value="CYTOCHROME_P450"/>
    <property type="match status" value="1"/>
</dbReference>
<dbReference type="SUPFAM" id="SSF48264">
    <property type="entry name" value="Cytochrome P450"/>
    <property type="match status" value="1"/>
</dbReference>
<keyword evidence="8 15" id="KW-0492">Microsome</keyword>
<name>A0ABM0LRY8_MICOH</name>
<keyword evidence="16" id="KW-1133">Transmembrane helix</keyword>
<evidence type="ECO:0000313" key="18">
    <source>
        <dbReference type="RefSeq" id="XP_005371616.1"/>
    </source>
</evidence>
<organism evidence="17 18">
    <name type="scientific">Microtus ochrogaster</name>
    <name type="common">Prairie vole</name>
    <dbReference type="NCBI Taxonomy" id="79684"/>
    <lineage>
        <taxon>Eukaryota</taxon>
        <taxon>Metazoa</taxon>
        <taxon>Chordata</taxon>
        <taxon>Craniata</taxon>
        <taxon>Vertebrata</taxon>
        <taxon>Euteleostomi</taxon>
        <taxon>Mammalia</taxon>
        <taxon>Eutheria</taxon>
        <taxon>Euarchontoglires</taxon>
        <taxon>Glires</taxon>
        <taxon>Rodentia</taxon>
        <taxon>Myomorpha</taxon>
        <taxon>Muroidea</taxon>
        <taxon>Cricetidae</taxon>
        <taxon>Arvicolinae</taxon>
        <taxon>Microtus</taxon>
    </lineage>
</organism>